<feature type="transmembrane region" description="Helical" evidence="1">
    <location>
        <begin position="364"/>
        <end position="388"/>
    </location>
</feature>
<dbReference type="OrthoDB" id="3243277at2"/>
<reference evidence="3" key="1">
    <citation type="submission" date="2016-11" db="EMBL/GenBank/DDBJ databases">
        <authorList>
            <person name="Varghese N."/>
            <person name="Submissions S."/>
        </authorList>
    </citation>
    <scope>NUCLEOTIDE SEQUENCE [LARGE SCALE GENOMIC DNA]</scope>
    <source>
        <strain evidence="3">DSM 21120</strain>
    </source>
</reference>
<evidence type="ECO:0008006" key="4">
    <source>
        <dbReference type="Google" id="ProtNLM"/>
    </source>
</evidence>
<dbReference type="CDD" id="cd21416">
    <property type="entry name" value="HDC_protein"/>
    <property type="match status" value="1"/>
</dbReference>
<feature type="transmembrane region" description="Helical" evidence="1">
    <location>
        <begin position="318"/>
        <end position="343"/>
    </location>
</feature>
<organism evidence="2 3">
    <name type="scientific">Anaerosphaera aminiphila DSM 21120</name>
    <dbReference type="NCBI Taxonomy" id="1120995"/>
    <lineage>
        <taxon>Bacteria</taxon>
        <taxon>Bacillati</taxon>
        <taxon>Bacillota</taxon>
        <taxon>Tissierellia</taxon>
        <taxon>Tissierellales</taxon>
        <taxon>Peptoniphilaceae</taxon>
        <taxon>Anaerosphaera</taxon>
    </lineage>
</organism>
<keyword evidence="1" id="KW-0472">Membrane</keyword>
<feature type="transmembrane region" description="Helical" evidence="1">
    <location>
        <begin position="285"/>
        <end position="306"/>
    </location>
</feature>
<protein>
    <recommendedName>
        <fullName evidence="4">Na+/glutamate symporter</fullName>
    </recommendedName>
</protein>
<dbReference type="AlphaFoldDB" id="A0A1M5U7Q6"/>
<feature type="transmembrane region" description="Helical" evidence="1">
    <location>
        <begin position="90"/>
        <end position="111"/>
    </location>
</feature>
<name>A0A1M5U7Q6_9FIRM</name>
<feature type="transmembrane region" description="Helical" evidence="1">
    <location>
        <begin position="116"/>
        <end position="134"/>
    </location>
</feature>
<dbReference type="STRING" id="1120995.SAMN02745245_01690"/>
<feature type="transmembrane region" description="Helical" evidence="1">
    <location>
        <begin position="236"/>
        <end position="255"/>
    </location>
</feature>
<proteinExistence type="predicted"/>
<dbReference type="Proteomes" id="UP000184032">
    <property type="component" value="Unassembled WGS sequence"/>
</dbReference>
<keyword evidence="3" id="KW-1185">Reference proteome</keyword>
<dbReference type="InterPro" id="IPR049576">
    <property type="entry name" value="HDC-like"/>
</dbReference>
<feature type="transmembrane region" description="Helical" evidence="1">
    <location>
        <begin position="27"/>
        <end position="45"/>
    </location>
</feature>
<evidence type="ECO:0000313" key="3">
    <source>
        <dbReference type="Proteomes" id="UP000184032"/>
    </source>
</evidence>
<evidence type="ECO:0000256" key="1">
    <source>
        <dbReference type="SAM" id="Phobius"/>
    </source>
</evidence>
<sequence length="393" mass="41910">MTPIVCFAIVAIIFSIGDLVSYKTKGIVSSLIVVILVLILFGGSLKILPADLMETSGLLTMIPTFGMPLILTGLGSTINLADLVKEYKTVLISLGSVLGLFLIGIFLGPLLFSREYALASLPSICGGTVATMLMGEAAKTAGRADLQGYISAVNALQVLIGLPLASFLMRRGALDYANKNLNSQNNILLNTSSQTFPLINNIPTFLETPVGHLARLSIFAVFADVLAKATGVPATITYLLVGCIAASIGFISVGVLEKGGAQHILMLATYAMVTESFLTMNFKEFYGILFPVFGMLILCSIGIVVVSYPLGKFLKLNPFLSCALGFSCMLGYPLTFAVAYEITKGISKERNFSEKEEQIMYQHLVPKMVIAGIISVSIASVVMASMIIPKLFG</sequence>
<dbReference type="EMBL" id="FQXI01000014">
    <property type="protein sequence ID" value="SHH59082.1"/>
    <property type="molecule type" value="Genomic_DNA"/>
</dbReference>
<dbReference type="RefSeq" id="WP_073185341.1">
    <property type="nucleotide sequence ID" value="NZ_FQXI01000014.1"/>
</dbReference>
<keyword evidence="1" id="KW-1133">Transmembrane helix</keyword>
<feature type="transmembrane region" description="Helical" evidence="1">
    <location>
        <begin position="57"/>
        <end position="78"/>
    </location>
</feature>
<feature type="transmembrane region" description="Helical" evidence="1">
    <location>
        <begin position="146"/>
        <end position="169"/>
    </location>
</feature>
<keyword evidence="1" id="KW-0812">Transmembrane</keyword>
<evidence type="ECO:0000313" key="2">
    <source>
        <dbReference type="EMBL" id="SHH59082.1"/>
    </source>
</evidence>
<accession>A0A1M5U7Q6</accession>
<gene>
    <name evidence="2" type="ORF">SAMN02745245_01690</name>
</gene>